<dbReference type="Pfam" id="PF13041">
    <property type="entry name" value="PPR_2"/>
    <property type="match status" value="2"/>
</dbReference>
<feature type="repeat" description="PPR" evidence="2">
    <location>
        <begin position="375"/>
        <end position="405"/>
    </location>
</feature>
<name>A0A9Q1K924_9CARY</name>
<evidence type="ECO:0000313" key="3">
    <source>
        <dbReference type="EMBL" id="KAJ8439115.1"/>
    </source>
</evidence>
<organism evidence="3 4">
    <name type="scientific">Carnegiea gigantea</name>
    <dbReference type="NCBI Taxonomy" id="171969"/>
    <lineage>
        <taxon>Eukaryota</taxon>
        <taxon>Viridiplantae</taxon>
        <taxon>Streptophyta</taxon>
        <taxon>Embryophyta</taxon>
        <taxon>Tracheophyta</taxon>
        <taxon>Spermatophyta</taxon>
        <taxon>Magnoliopsida</taxon>
        <taxon>eudicotyledons</taxon>
        <taxon>Gunneridae</taxon>
        <taxon>Pentapetalae</taxon>
        <taxon>Caryophyllales</taxon>
        <taxon>Cactineae</taxon>
        <taxon>Cactaceae</taxon>
        <taxon>Cactoideae</taxon>
        <taxon>Echinocereeae</taxon>
        <taxon>Carnegiea</taxon>
    </lineage>
</organism>
<evidence type="ECO:0008006" key="5">
    <source>
        <dbReference type="Google" id="ProtNLM"/>
    </source>
</evidence>
<dbReference type="InterPro" id="IPR011990">
    <property type="entry name" value="TPR-like_helical_dom_sf"/>
</dbReference>
<dbReference type="PANTHER" id="PTHR24015:SF739">
    <property type="entry name" value="OS03G0644200 PROTEIN"/>
    <property type="match status" value="1"/>
</dbReference>
<evidence type="ECO:0000256" key="1">
    <source>
        <dbReference type="ARBA" id="ARBA00022737"/>
    </source>
</evidence>
<dbReference type="GO" id="GO:0009451">
    <property type="term" value="P:RNA modification"/>
    <property type="evidence" value="ECO:0007669"/>
    <property type="project" value="InterPro"/>
</dbReference>
<dbReference type="GO" id="GO:0003723">
    <property type="term" value="F:RNA binding"/>
    <property type="evidence" value="ECO:0007669"/>
    <property type="project" value="InterPro"/>
</dbReference>
<protein>
    <recommendedName>
        <fullName evidence="5">Pentatricopeptide repeat-containing protein</fullName>
    </recommendedName>
</protein>
<gene>
    <name evidence="3" type="ORF">Cgig2_027041</name>
</gene>
<accession>A0A9Q1K924</accession>
<dbReference type="Proteomes" id="UP001153076">
    <property type="component" value="Unassembled WGS sequence"/>
</dbReference>
<keyword evidence="1" id="KW-0677">Repeat</keyword>
<proteinExistence type="predicted"/>
<feature type="repeat" description="PPR" evidence="2">
    <location>
        <begin position="173"/>
        <end position="207"/>
    </location>
</feature>
<reference evidence="3" key="1">
    <citation type="submission" date="2022-04" db="EMBL/GenBank/DDBJ databases">
        <title>Carnegiea gigantea Genome sequencing and assembly v2.</title>
        <authorList>
            <person name="Copetti D."/>
            <person name="Sanderson M.J."/>
            <person name="Burquez A."/>
            <person name="Wojciechowski M.F."/>
        </authorList>
    </citation>
    <scope>NUCLEOTIDE SEQUENCE</scope>
    <source>
        <strain evidence="3">SGP5-SGP5p</strain>
        <tissue evidence="3">Aerial part</tissue>
    </source>
</reference>
<feature type="repeat" description="PPR" evidence="2">
    <location>
        <begin position="274"/>
        <end position="308"/>
    </location>
</feature>
<dbReference type="NCBIfam" id="TIGR00756">
    <property type="entry name" value="PPR"/>
    <property type="match status" value="3"/>
</dbReference>
<dbReference type="Pfam" id="PF01535">
    <property type="entry name" value="PPR"/>
    <property type="match status" value="3"/>
</dbReference>
<dbReference type="Gene3D" id="1.25.40.10">
    <property type="entry name" value="Tetratricopeptide repeat domain"/>
    <property type="match status" value="3"/>
</dbReference>
<dbReference type="PROSITE" id="PS51375">
    <property type="entry name" value="PPR"/>
    <property type="match status" value="3"/>
</dbReference>
<evidence type="ECO:0000313" key="4">
    <source>
        <dbReference type="Proteomes" id="UP001153076"/>
    </source>
</evidence>
<dbReference type="InterPro" id="IPR002885">
    <property type="entry name" value="PPR_rpt"/>
</dbReference>
<comment type="caution">
    <text evidence="3">The sequence shown here is derived from an EMBL/GenBank/DDBJ whole genome shotgun (WGS) entry which is preliminary data.</text>
</comment>
<keyword evidence="4" id="KW-1185">Reference proteome</keyword>
<sequence length="478" mass="53509">MLSLFPTPSPSIHKARFRIHQPSFIGPSTQSSKRANRCRNQSLPLGISSNFLDYYGEISSRTAIISNSTVSEVTAKSPVGEPSDSRPLSRGLDPVWLASLLQSPYRLKDVRVIHAVILKSLRLDYELGRQVHAHCIKGRWSNLIADSAILYLYAQCGDWLSAFQIFDRMNERDVVSWTTIICSCSQQGFGKQALSLFAQMFVDEYLPNGHTICSVLKACGEEKELKFGRLLHAIVVKKLIQDDVFVGTSLAGMYFNCGEIEDSRKVFDRMKRRNMVTWTSIITGYARNGLGYEALALFRVMKRRKVVANNLTTVSILRACGSIGALLIAKEVHAQVLKISAQNNIYIGSTLVWLYCKCGDYALASKVLQKMPLRDVVSWTAIISGCARLGHEFEALEFLKEMLGCARNGYCHEALKLMYQMQAEGFQIDDYIVTTVLISVKARGILKEVEIGEDGSPDFREPEPRTFDGQCNGRIPSF</sequence>
<evidence type="ECO:0000256" key="2">
    <source>
        <dbReference type="PROSITE-ProRule" id="PRU00708"/>
    </source>
</evidence>
<dbReference type="FunFam" id="1.25.40.10:FF:000073">
    <property type="entry name" value="Pentatricopeptide repeat-containing protein chloroplastic"/>
    <property type="match status" value="1"/>
</dbReference>
<dbReference type="InterPro" id="IPR046960">
    <property type="entry name" value="PPR_At4g14850-like_plant"/>
</dbReference>
<dbReference type="PANTHER" id="PTHR24015">
    <property type="entry name" value="OS07G0578800 PROTEIN-RELATED"/>
    <property type="match status" value="1"/>
</dbReference>
<dbReference type="OrthoDB" id="185373at2759"/>
<dbReference type="AlphaFoldDB" id="A0A9Q1K924"/>
<dbReference type="EMBL" id="JAKOGI010000229">
    <property type="protein sequence ID" value="KAJ8439115.1"/>
    <property type="molecule type" value="Genomic_DNA"/>
</dbReference>